<dbReference type="Proteomes" id="UP001304970">
    <property type="component" value="Chromosome"/>
</dbReference>
<organism evidence="5 6">
    <name type="scientific">Methanolapillus ohkumae</name>
    <dbReference type="NCBI Taxonomy" id="3028298"/>
    <lineage>
        <taxon>Archaea</taxon>
        <taxon>Methanobacteriati</taxon>
        <taxon>Methanobacteriota</taxon>
        <taxon>Stenosarchaea group</taxon>
        <taxon>Methanomicrobia</taxon>
        <taxon>Methanosarcinales</taxon>
        <taxon>Methanosarcinaceae</taxon>
        <taxon>Methanolapillus</taxon>
    </lineage>
</organism>
<dbReference type="PANTHER" id="PTHR43432:SF5">
    <property type="entry name" value="ELP3_MIAA_NIFB-LIKE RADICAL SAM CORE DOMAIN-CONTAINING PROTEIN"/>
    <property type="match status" value="1"/>
</dbReference>
<proteinExistence type="predicted"/>
<dbReference type="GO" id="GO:0051536">
    <property type="term" value="F:iron-sulfur cluster binding"/>
    <property type="evidence" value="ECO:0007669"/>
    <property type="project" value="UniProtKB-KW"/>
</dbReference>
<evidence type="ECO:0000313" key="5">
    <source>
        <dbReference type="EMBL" id="WNY26808.1"/>
    </source>
</evidence>
<dbReference type="SFLD" id="SFLDS00029">
    <property type="entry name" value="Radical_SAM"/>
    <property type="match status" value="1"/>
</dbReference>
<accession>A0AA96V7R9</accession>
<keyword evidence="2" id="KW-0408">Iron</keyword>
<dbReference type="GO" id="GO:0003824">
    <property type="term" value="F:catalytic activity"/>
    <property type="evidence" value="ECO:0007669"/>
    <property type="project" value="InterPro"/>
</dbReference>
<dbReference type="PANTHER" id="PTHR43432">
    <property type="entry name" value="SLR0285 PROTEIN"/>
    <property type="match status" value="1"/>
</dbReference>
<evidence type="ECO:0000259" key="4">
    <source>
        <dbReference type="Pfam" id="PF04055"/>
    </source>
</evidence>
<dbReference type="AlphaFoldDB" id="A0AA96V7R9"/>
<evidence type="ECO:0000256" key="2">
    <source>
        <dbReference type="ARBA" id="ARBA00023004"/>
    </source>
</evidence>
<dbReference type="EMBL" id="CP131061">
    <property type="protein sequence ID" value="WNY26808.1"/>
    <property type="molecule type" value="Genomic_DNA"/>
</dbReference>
<dbReference type="Gene3D" id="3.80.30.30">
    <property type="match status" value="1"/>
</dbReference>
<keyword evidence="3" id="KW-0411">Iron-sulfur</keyword>
<dbReference type="SFLD" id="SFLDG01084">
    <property type="entry name" value="Uncharacterised_Radical_SAM_Su"/>
    <property type="match status" value="1"/>
</dbReference>
<sequence length="358" mass="41324">MDNSNSPICCHPMECKTALHKVGGTYPYELDLNVYRGCSHGCKYCFALYSHKYLKSEQKSIQEDGADASYFNHIYAKTNIAFQLEKELSRLGRSRMRTRPPTQTQTRIQTQKSLLACKTINFGSVSDSYQPAEAEFSIMPDIWKLMIRYKNPVVISTKSDLILRDLDLIDELSKVASVHVASTITATDVSIQKKIEPGCVSTARRFEMLRKMKKTDATIGVHMMPVMPLLTDTDENLEAIFSKTKEIGADYILGAALFLRGETKKSYLEFIQNDFPQLSNRMRDLYKTGHLDKKYKTELYEKLDALTAKYDLSNNYRRVDKEGRKRDEEKRRVEGWTHTEKPMRIEKKERQSTLLQFC</sequence>
<protein>
    <recommendedName>
        <fullName evidence="4">Radical SAM core domain-containing protein</fullName>
    </recommendedName>
</protein>
<dbReference type="GO" id="GO:0046872">
    <property type="term" value="F:metal ion binding"/>
    <property type="evidence" value="ECO:0007669"/>
    <property type="project" value="UniProtKB-KW"/>
</dbReference>
<dbReference type="InterPro" id="IPR040086">
    <property type="entry name" value="MJ0683-like"/>
</dbReference>
<evidence type="ECO:0000256" key="1">
    <source>
        <dbReference type="ARBA" id="ARBA00022723"/>
    </source>
</evidence>
<dbReference type="SUPFAM" id="SSF102114">
    <property type="entry name" value="Radical SAM enzymes"/>
    <property type="match status" value="1"/>
</dbReference>
<evidence type="ECO:0000313" key="6">
    <source>
        <dbReference type="Proteomes" id="UP001304970"/>
    </source>
</evidence>
<dbReference type="RefSeq" id="WP_338098316.1">
    <property type="nucleotide sequence ID" value="NZ_CP131061.1"/>
</dbReference>
<dbReference type="GeneID" id="89227996"/>
<dbReference type="InterPro" id="IPR007197">
    <property type="entry name" value="rSAM"/>
</dbReference>
<evidence type="ECO:0000256" key="3">
    <source>
        <dbReference type="ARBA" id="ARBA00023014"/>
    </source>
</evidence>
<dbReference type="InterPro" id="IPR058240">
    <property type="entry name" value="rSAM_sf"/>
</dbReference>
<keyword evidence="6" id="KW-1185">Reference proteome</keyword>
<feature type="domain" description="Radical SAM core" evidence="4">
    <location>
        <begin position="33"/>
        <end position="234"/>
    </location>
</feature>
<dbReference type="Pfam" id="PF04055">
    <property type="entry name" value="Radical_SAM"/>
    <property type="match status" value="1"/>
</dbReference>
<keyword evidence="1" id="KW-0479">Metal-binding</keyword>
<name>A0AA96V7R9_9EURY</name>
<gene>
    <name evidence="5" type="ORF">MsAm2_05880</name>
</gene>
<reference evidence="5 6" key="1">
    <citation type="submission" date="2023-07" db="EMBL/GenBank/DDBJ databases">
        <title>Closed genome sequence of Methanosarcinaceae archaeon Am2.</title>
        <authorList>
            <person name="Poehlein A."/>
            <person name="Protasov E."/>
            <person name="Platt K."/>
            <person name="Reeh H."/>
            <person name="Daniel R."/>
            <person name="Brune A."/>
        </authorList>
    </citation>
    <scope>NUCLEOTIDE SEQUENCE [LARGE SCALE GENOMIC DNA]</scope>
    <source>
        <strain evidence="5 6">Am2</strain>
    </source>
</reference>